<dbReference type="SUPFAM" id="SSF52540">
    <property type="entry name" value="P-loop containing nucleoside triphosphate hydrolases"/>
    <property type="match status" value="1"/>
</dbReference>
<evidence type="ECO:0000256" key="2">
    <source>
        <dbReference type="ARBA" id="ARBA00022448"/>
    </source>
</evidence>
<gene>
    <name evidence="6" type="ORF">DWV29_21900</name>
</gene>
<protein>
    <submittedName>
        <fullName evidence="6">ABC transporter ATP-binding protein</fullName>
    </submittedName>
</protein>
<dbReference type="PANTHER" id="PTHR46743">
    <property type="entry name" value="TEICHOIC ACIDS EXPORT ATP-BINDING PROTEIN TAGH"/>
    <property type="match status" value="1"/>
</dbReference>
<dbReference type="AlphaFoldDB" id="A0A413F9K2"/>
<dbReference type="OrthoDB" id="9778870at2"/>
<reference evidence="6 7" key="1">
    <citation type="submission" date="2018-08" db="EMBL/GenBank/DDBJ databases">
        <title>A genome reference for cultivated species of the human gut microbiota.</title>
        <authorList>
            <person name="Zou Y."/>
            <person name="Xue W."/>
            <person name="Luo G."/>
        </authorList>
    </citation>
    <scope>NUCLEOTIDE SEQUENCE [LARGE SCALE GENOMIC DNA]</scope>
    <source>
        <strain evidence="6 7">AF04-15</strain>
    </source>
</reference>
<dbReference type="GO" id="GO:0016887">
    <property type="term" value="F:ATP hydrolysis activity"/>
    <property type="evidence" value="ECO:0007669"/>
    <property type="project" value="InterPro"/>
</dbReference>
<keyword evidence="2" id="KW-0813">Transport</keyword>
<organism evidence="6 7">
    <name type="scientific">Enterocloster asparagiformis</name>
    <dbReference type="NCBI Taxonomy" id="333367"/>
    <lineage>
        <taxon>Bacteria</taxon>
        <taxon>Bacillati</taxon>
        <taxon>Bacillota</taxon>
        <taxon>Clostridia</taxon>
        <taxon>Lachnospirales</taxon>
        <taxon>Lachnospiraceae</taxon>
        <taxon>Enterocloster</taxon>
    </lineage>
</organism>
<evidence type="ECO:0000313" key="6">
    <source>
        <dbReference type="EMBL" id="RGX25131.1"/>
    </source>
</evidence>
<dbReference type="PROSITE" id="PS50893">
    <property type="entry name" value="ABC_TRANSPORTER_2"/>
    <property type="match status" value="1"/>
</dbReference>
<keyword evidence="4 6" id="KW-0067">ATP-binding</keyword>
<dbReference type="CDD" id="cd03220">
    <property type="entry name" value="ABC_KpsT_Wzt"/>
    <property type="match status" value="1"/>
</dbReference>
<comment type="similarity">
    <text evidence="1">Belongs to the ABC transporter superfamily.</text>
</comment>
<evidence type="ECO:0000256" key="1">
    <source>
        <dbReference type="ARBA" id="ARBA00005417"/>
    </source>
</evidence>
<evidence type="ECO:0000259" key="5">
    <source>
        <dbReference type="PROSITE" id="PS50893"/>
    </source>
</evidence>
<sequence>MKNEDYAIIVDHTTVRFNMASERIDNLKEYFVKLAKRELMFKEFLALKDISLKVKKGEAWGIVGTNGSGKSTLLKLICGILKPYKGTVTINGSMAPLIELGAGFDPDLTARENIFLNGAVLGHDKYFMQEHFEEIVDFAELQNFLDMPIKNYSSGMSARLGFAVATVTRPDILICDEVLAVGDYAFQQKCEKRMQDMRDSGTTLLYVSHSAESVKSVCERALWLNKGESVMIGNAEEVMDHYIEFLEC</sequence>
<dbReference type="InterPro" id="IPR027417">
    <property type="entry name" value="P-loop_NTPase"/>
</dbReference>
<keyword evidence="3" id="KW-0547">Nucleotide-binding</keyword>
<proteinExistence type="inferred from homology"/>
<feature type="domain" description="ABC transporter" evidence="5">
    <location>
        <begin position="22"/>
        <end position="246"/>
    </location>
</feature>
<evidence type="ECO:0000313" key="7">
    <source>
        <dbReference type="Proteomes" id="UP000283880"/>
    </source>
</evidence>
<dbReference type="InterPro" id="IPR017871">
    <property type="entry name" value="ABC_transporter-like_CS"/>
</dbReference>
<dbReference type="Pfam" id="PF00005">
    <property type="entry name" value="ABC_tran"/>
    <property type="match status" value="1"/>
</dbReference>
<dbReference type="PANTHER" id="PTHR46743:SF2">
    <property type="entry name" value="TEICHOIC ACIDS EXPORT ATP-BINDING PROTEIN TAGH"/>
    <property type="match status" value="1"/>
</dbReference>
<dbReference type="GO" id="GO:0140359">
    <property type="term" value="F:ABC-type transporter activity"/>
    <property type="evidence" value="ECO:0007669"/>
    <property type="project" value="InterPro"/>
</dbReference>
<dbReference type="SMART" id="SM00382">
    <property type="entry name" value="AAA"/>
    <property type="match status" value="1"/>
</dbReference>
<accession>A0A413F9K2</accession>
<dbReference type="PROSITE" id="PS00211">
    <property type="entry name" value="ABC_TRANSPORTER_1"/>
    <property type="match status" value="1"/>
</dbReference>
<dbReference type="GO" id="GO:0016020">
    <property type="term" value="C:membrane"/>
    <property type="evidence" value="ECO:0007669"/>
    <property type="project" value="InterPro"/>
</dbReference>
<dbReference type="GO" id="GO:0005524">
    <property type="term" value="F:ATP binding"/>
    <property type="evidence" value="ECO:0007669"/>
    <property type="project" value="UniProtKB-KW"/>
</dbReference>
<dbReference type="RefSeq" id="WP_007707863.1">
    <property type="nucleotide sequence ID" value="NZ_CABMHH010000294.1"/>
</dbReference>
<dbReference type="EMBL" id="QSBM01000020">
    <property type="protein sequence ID" value="RGX25131.1"/>
    <property type="molecule type" value="Genomic_DNA"/>
</dbReference>
<dbReference type="InterPro" id="IPR015860">
    <property type="entry name" value="ABC_transpr_TagH-like"/>
</dbReference>
<dbReference type="Proteomes" id="UP000283880">
    <property type="component" value="Unassembled WGS sequence"/>
</dbReference>
<dbReference type="InterPro" id="IPR003439">
    <property type="entry name" value="ABC_transporter-like_ATP-bd"/>
</dbReference>
<dbReference type="InterPro" id="IPR050683">
    <property type="entry name" value="Bact_Polysacc_Export_ATP-bd"/>
</dbReference>
<evidence type="ECO:0000256" key="3">
    <source>
        <dbReference type="ARBA" id="ARBA00022741"/>
    </source>
</evidence>
<comment type="caution">
    <text evidence="6">The sequence shown here is derived from an EMBL/GenBank/DDBJ whole genome shotgun (WGS) entry which is preliminary data.</text>
</comment>
<name>A0A413F9K2_9FIRM</name>
<evidence type="ECO:0000256" key="4">
    <source>
        <dbReference type="ARBA" id="ARBA00022840"/>
    </source>
</evidence>
<dbReference type="InterPro" id="IPR003593">
    <property type="entry name" value="AAA+_ATPase"/>
</dbReference>
<dbReference type="Gene3D" id="3.40.50.300">
    <property type="entry name" value="P-loop containing nucleotide triphosphate hydrolases"/>
    <property type="match status" value="1"/>
</dbReference>